<feature type="compositionally biased region" description="Basic and acidic residues" evidence="1">
    <location>
        <begin position="280"/>
        <end position="293"/>
    </location>
</feature>
<comment type="caution">
    <text evidence="2">The sequence shown here is derived from an EMBL/GenBank/DDBJ whole genome shotgun (WGS) entry which is preliminary data.</text>
</comment>
<evidence type="ECO:0000313" key="3">
    <source>
        <dbReference type="Proteomes" id="UP001497480"/>
    </source>
</evidence>
<dbReference type="AlphaFoldDB" id="A0AAV1XQ81"/>
<feature type="compositionally biased region" description="Basic and acidic residues" evidence="1">
    <location>
        <begin position="157"/>
        <end position="167"/>
    </location>
</feature>
<sequence length="293" mass="33313">MSTPLQIAPVSYVQPTRPTEVVVDDQNLKRIRKLESIFKSAVNNAIAAVKFPPPSMENNTAEEVLQDVPITIGEPNEHDSNVVIPCSLTPKNPKLKSSSVVDTQNITFELPQPCLVDHIDMDKLPSFDKENNIFVAPRRKLSYRERLNGWSVELRQRDKNDKREKGSDMTTNEQRKKRLCVPTSSSVDERPVQEITRNVVEKPHKGDNPNIAKNVIELNSQRSMPKQVVHMYQSYSQQLAHAWQKQMIANYHQSLFYDIPNKAQAPTTERTCMATSNDDMGEKGKGKMALDEF</sequence>
<feature type="region of interest" description="Disordered" evidence="1">
    <location>
        <begin position="273"/>
        <end position="293"/>
    </location>
</feature>
<dbReference type="Proteomes" id="UP001497480">
    <property type="component" value="Unassembled WGS sequence"/>
</dbReference>
<evidence type="ECO:0000256" key="1">
    <source>
        <dbReference type="SAM" id="MobiDB-lite"/>
    </source>
</evidence>
<accession>A0AAV1XQ81</accession>
<gene>
    <name evidence="2" type="ORF">LLUT_LOCUS24801</name>
</gene>
<proteinExistence type="predicted"/>
<dbReference type="EMBL" id="CAXHTB010000017">
    <property type="protein sequence ID" value="CAL0323741.1"/>
    <property type="molecule type" value="Genomic_DNA"/>
</dbReference>
<name>A0AAV1XQ81_LUPLU</name>
<keyword evidence="3" id="KW-1185">Reference proteome</keyword>
<evidence type="ECO:0000313" key="2">
    <source>
        <dbReference type="EMBL" id="CAL0323741.1"/>
    </source>
</evidence>
<feature type="region of interest" description="Disordered" evidence="1">
    <location>
        <begin position="157"/>
        <end position="177"/>
    </location>
</feature>
<organism evidence="2 3">
    <name type="scientific">Lupinus luteus</name>
    <name type="common">European yellow lupine</name>
    <dbReference type="NCBI Taxonomy" id="3873"/>
    <lineage>
        <taxon>Eukaryota</taxon>
        <taxon>Viridiplantae</taxon>
        <taxon>Streptophyta</taxon>
        <taxon>Embryophyta</taxon>
        <taxon>Tracheophyta</taxon>
        <taxon>Spermatophyta</taxon>
        <taxon>Magnoliopsida</taxon>
        <taxon>eudicotyledons</taxon>
        <taxon>Gunneridae</taxon>
        <taxon>Pentapetalae</taxon>
        <taxon>rosids</taxon>
        <taxon>fabids</taxon>
        <taxon>Fabales</taxon>
        <taxon>Fabaceae</taxon>
        <taxon>Papilionoideae</taxon>
        <taxon>50 kb inversion clade</taxon>
        <taxon>genistoids sensu lato</taxon>
        <taxon>core genistoids</taxon>
        <taxon>Genisteae</taxon>
        <taxon>Lupinus</taxon>
    </lineage>
</organism>
<reference evidence="2 3" key="1">
    <citation type="submission" date="2024-03" db="EMBL/GenBank/DDBJ databases">
        <authorList>
            <person name="Martinez-Hernandez J."/>
        </authorList>
    </citation>
    <scope>NUCLEOTIDE SEQUENCE [LARGE SCALE GENOMIC DNA]</scope>
</reference>
<protein>
    <submittedName>
        <fullName evidence="2">Uncharacterized protein</fullName>
    </submittedName>
</protein>